<evidence type="ECO:0000256" key="1">
    <source>
        <dbReference type="ARBA" id="ARBA00004196"/>
    </source>
</evidence>
<gene>
    <name evidence="4" type="ORF">A0131_03810</name>
</gene>
<dbReference type="RefSeq" id="WP_061854156.1">
    <property type="nucleotide sequence ID" value="NZ_LUGM01000002.1"/>
</dbReference>
<comment type="subcellular location">
    <subcellularLocation>
        <location evidence="1">Cell envelope</location>
    </subcellularLocation>
</comment>
<evidence type="ECO:0000256" key="2">
    <source>
        <dbReference type="ARBA" id="ARBA00023054"/>
    </source>
</evidence>
<feature type="compositionally biased region" description="Low complexity" evidence="3">
    <location>
        <begin position="237"/>
        <end position="248"/>
    </location>
</feature>
<sequence>MKKKWLWIVIGLVAIIALVAIAFTLKQVNSSSSKKDKGYDTYEVKKENPINIEGKASPNAVKTYNNNSQVGDFQNALVKDGQKVKQGDKLINYDTNSSKRQELANKVDQAQNQVNDDQEQANQRPNDKDVQSKLTQDQSSLNEAQQQLSQHDKQLNDSMYASFDGTVNIKNDGEVGDGEPILQLISNDPQIKSTVSEYDLDKIHTGDKVNVSVTSNGKKGHGKINKINELPTSYDDSTSGQSAGSTQGEDSQDSGASQASNPVQNDPSGGKEGDTSKYTVIIGDLDIPVRSGLSMDASIPLNTMKLPDSVLTKDDKVFVVDSHHKAHKRNIKVERNNGQIIVKEGLKVGDKVIKHPKKTLNDGAKVEVSS</sequence>
<feature type="region of interest" description="Disordered" evidence="3">
    <location>
        <begin position="210"/>
        <end position="276"/>
    </location>
</feature>
<dbReference type="Gene3D" id="2.40.420.20">
    <property type="match status" value="1"/>
</dbReference>
<protein>
    <submittedName>
        <fullName evidence="4">RND transporter</fullName>
    </submittedName>
</protein>
<keyword evidence="2" id="KW-0175">Coiled coil</keyword>
<proteinExistence type="predicted"/>
<evidence type="ECO:0000313" key="4">
    <source>
        <dbReference type="EMBL" id="KYH13929.1"/>
    </source>
</evidence>
<accession>A0A151A3G0</accession>
<feature type="compositionally biased region" description="Polar residues" evidence="3">
    <location>
        <begin position="132"/>
        <end position="149"/>
    </location>
</feature>
<dbReference type="GO" id="GO:0030313">
    <property type="term" value="C:cell envelope"/>
    <property type="evidence" value="ECO:0007669"/>
    <property type="project" value="UniProtKB-SubCell"/>
</dbReference>
<feature type="compositionally biased region" description="Polar residues" evidence="3">
    <location>
        <begin position="253"/>
        <end position="267"/>
    </location>
</feature>
<dbReference type="PANTHER" id="PTHR32347:SF14">
    <property type="entry name" value="EFFLUX SYSTEM COMPONENT YKNX-RELATED"/>
    <property type="match status" value="1"/>
</dbReference>
<evidence type="ECO:0000313" key="5">
    <source>
        <dbReference type="Proteomes" id="UP000075418"/>
    </source>
</evidence>
<evidence type="ECO:0000256" key="3">
    <source>
        <dbReference type="SAM" id="MobiDB-lite"/>
    </source>
</evidence>
<dbReference type="EMBL" id="LUGM01000002">
    <property type="protein sequence ID" value="KYH13929.1"/>
    <property type="molecule type" value="Genomic_DNA"/>
</dbReference>
<dbReference type="Gene3D" id="2.40.30.170">
    <property type="match status" value="1"/>
</dbReference>
<organism evidence="4 5">
    <name type="scientific">Staphylococcus kloosii</name>
    <dbReference type="NCBI Taxonomy" id="29384"/>
    <lineage>
        <taxon>Bacteria</taxon>
        <taxon>Bacillati</taxon>
        <taxon>Bacillota</taxon>
        <taxon>Bacilli</taxon>
        <taxon>Bacillales</taxon>
        <taxon>Staphylococcaceae</taxon>
        <taxon>Staphylococcus</taxon>
    </lineage>
</organism>
<dbReference type="PANTHER" id="PTHR32347">
    <property type="entry name" value="EFFLUX SYSTEM COMPONENT YKNX-RELATED"/>
    <property type="match status" value="1"/>
</dbReference>
<dbReference type="Proteomes" id="UP000075418">
    <property type="component" value="Unassembled WGS sequence"/>
</dbReference>
<reference evidence="4 5" key="1">
    <citation type="submission" date="2016-02" db="EMBL/GenBank/DDBJ databases">
        <title>Draft genome sequence of hydrocarbon degrading Staphylococcus saprophyticus Strain CNV2, isolated from crude-oil contaminated soil from Noonmati Oil Refinery, Guwahati, Assam, India.</title>
        <authorList>
            <person name="Mukherjee A."/>
            <person name="Chettri B."/>
            <person name="Langpoklakpam J."/>
            <person name="Singh A.K."/>
            <person name="Chattopadhyay D.J."/>
        </authorList>
    </citation>
    <scope>NUCLEOTIDE SEQUENCE [LARGE SCALE GENOMIC DNA]</scope>
    <source>
        <strain evidence="4 5">CNV2</strain>
    </source>
</reference>
<name>A0A151A3G0_9STAP</name>
<feature type="region of interest" description="Disordered" evidence="3">
    <location>
        <begin position="110"/>
        <end position="152"/>
    </location>
</feature>
<dbReference type="AlphaFoldDB" id="A0A151A3G0"/>
<comment type="caution">
    <text evidence="4">The sequence shown here is derived from an EMBL/GenBank/DDBJ whole genome shotgun (WGS) entry which is preliminary data.</text>
</comment>
<dbReference type="InterPro" id="IPR050465">
    <property type="entry name" value="UPF0194_transport"/>
</dbReference>
<feature type="compositionally biased region" description="Low complexity" evidence="3">
    <location>
        <begin position="110"/>
        <end position="123"/>
    </location>
</feature>